<reference evidence="2 3" key="1">
    <citation type="submission" date="2022-04" db="EMBL/GenBank/DDBJ databases">
        <title>Positive selection, recombination, and allopatry shape intraspecific diversity of widespread and dominant cyanobacteria.</title>
        <authorList>
            <person name="Wei J."/>
            <person name="Shu W."/>
            <person name="Hu C."/>
        </authorList>
    </citation>
    <scope>NUCLEOTIDE SEQUENCE [LARGE SCALE GENOMIC DNA]</scope>
    <source>
        <strain evidence="2 3">GB2-A4</strain>
    </source>
</reference>
<dbReference type="InterPro" id="IPR025669">
    <property type="entry name" value="AAA_dom"/>
</dbReference>
<dbReference type="PANTHER" id="PTHR13696:SF52">
    <property type="entry name" value="PARA FAMILY PROTEIN CT_582"/>
    <property type="match status" value="1"/>
</dbReference>
<dbReference type="InterPro" id="IPR027417">
    <property type="entry name" value="P-loop_NTPase"/>
</dbReference>
<name>A0ABV0JEU6_9CYAN</name>
<dbReference type="RefSeq" id="WP_190442468.1">
    <property type="nucleotide sequence ID" value="NZ_JAMPKM010000025.1"/>
</dbReference>
<dbReference type="PANTHER" id="PTHR13696">
    <property type="entry name" value="P-LOOP CONTAINING NUCLEOSIDE TRIPHOSPHATE HYDROLASE"/>
    <property type="match status" value="1"/>
</dbReference>
<organism evidence="2 3">
    <name type="scientific">Trichocoleus desertorum GB2-A4</name>
    <dbReference type="NCBI Taxonomy" id="2933944"/>
    <lineage>
        <taxon>Bacteria</taxon>
        <taxon>Bacillati</taxon>
        <taxon>Cyanobacteriota</taxon>
        <taxon>Cyanophyceae</taxon>
        <taxon>Leptolyngbyales</taxon>
        <taxon>Trichocoleusaceae</taxon>
        <taxon>Trichocoleus</taxon>
    </lineage>
</organism>
<gene>
    <name evidence="2" type="ORF">NC998_24685</name>
</gene>
<dbReference type="Proteomes" id="UP001464891">
    <property type="component" value="Unassembled WGS sequence"/>
</dbReference>
<dbReference type="SUPFAM" id="SSF52540">
    <property type="entry name" value="P-loop containing nucleoside triphosphate hydrolases"/>
    <property type="match status" value="1"/>
</dbReference>
<dbReference type="CDD" id="cd02042">
    <property type="entry name" value="ParAB_family"/>
    <property type="match status" value="1"/>
</dbReference>
<dbReference type="Pfam" id="PF13614">
    <property type="entry name" value="AAA_31"/>
    <property type="match status" value="1"/>
</dbReference>
<evidence type="ECO:0000313" key="2">
    <source>
        <dbReference type="EMBL" id="MEP0820300.1"/>
    </source>
</evidence>
<proteinExistence type="predicted"/>
<keyword evidence="3" id="KW-1185">Reference proteome</keyword>
<feature type="domain" description="AAA" evidence="1">
    <location>
        <begin position="3"/>
        <end position="154"/>
    </location>
</feature>
<protein>
    <submittedName>
        <fullName evidence="2">ParA family protein</fullName>
    </submittedName>
</protein>
<dbReference type="Gene3D" id="3.40.50.300">
    <property type="entry name" value="P-loop containing nucleotide triphosphate hydrolases"/>
    <property type="match status" value="1"/>
</dbReference>
<sequence length="243" mass="25952">MLKIAVFNFKGGTGKSTTALNLGAFLAKSKFNTLAIDLDGQRTLSFGLGLDGQEPTALDWLTSDEAIAPLTTSVKNLSLIPGDIGMFRLTAEADLFTSSLNGLMPLGYGVILMDCPPSLSVASVQAILSSDRVLVPTLCEPAALKGLSEAIALIRGENPDIPIEVLRTRYKPRLVLTREADDLLIESAADLGYRLLHTTIPENIQVAESIAQQQPVADYASSSSGALAYRSLTKECTKLWGLK</sequence>
<evidence type="ECO:0000313" key="3">
    <source>
        <dbReference type="Proteomes" id="UP001464891"/>
    </source>
</evidence>
<dbReference type="EMBL" id="JAMPKM010000025">
    <property type="protein sequence ID" value="MEP0820300.1"/>
    <property type="molecule type" value="Genomic_DNA"/>
</dbReference>
<comment type="caution">
    <text evidence="2">The sequence shown here is derived from an EMBL/GenBank/DDBJ whole genome shotgun (WGS) entry which is preliminary data.</text>
</comment>
<evidence type="ECO:0000259" key="1">
    <source>
        <dbReference type="Pfam" id="PF13614"/>
    </source>
</evidence>
<accession>A0ABV0JEU6</accession>
<dbReference type="InterPro" id="IPR050678">
    <property type="entry name" value="DNA_Partitioning_ATPase"/>
</dbReference>